<evidence type="ECO:0000256" key="2">
    <source>
        <dbReference type="ARBA" id="ARBA00005232"/>
    </source>
</evidence>
<evidence type="ECO:0000259" key="11">
    <source>
        <dbReference type="Pfam" id="PF00755"/>
    </source>
</evidence>
<organism evidence="12 13">
    <name type="scientific">Acanthoscelides obtectus</name>
    <name type="common">Bean weevil</name>
    <name type="synonym">Bruchus obtectus</name>
    <dbReference type="NCBI Taxonomy" id="200917"/>
    <lineage>
        <taxon>Eukaryota</taxon>
        <taxon>Metazoa</taxon>
        <taxon>Ecdysozoa</taxon>
        <taxon>Arthropoda</taxon>
        <taxon>Hexapoda</taxon>
        <taxon>Insecta</taxon>
        <taxon>Pterygota</taxon>
        <taxon>Neoptera</taxon>
        <taxon>Endopterygota</taxon>
        <taxon>Coleoptera</taxon>
        <taxon>Polyphaga</taxon>
        <taxon>Cucujiformia</taxon>
        <taxon>Chrysomeloidea</taxon>
        <taxon>Chrysomelidae</taxon>
        <taxon>Bruchinae</taxon>
        <taxon>Bruchini</taxon>
        <taxon>Acanthoscelides</taxon>
    </lineage>
</organism>
<dbReference type="GO" id="GO:0006635">
    <property type="term" value="P:fatty acid beta-oxidation"/>
    <property type="evidence" value="ECO:0007669"/>
    <property type="project" value="TreeGrafter"/>
</dbReference>
<evidence type="ECO:0000256" key="4">
    <source>
        <dbReference type="ARBA" id="ARBA00022679"/>
    </source>
</evidence>
<dbReference type="EMBL" id="CAKOFQ010007058">
    <property type="protein sequence ID" value="CAH1989183.1"/>
    <property type="molecule type" value="Genomic_DNA"/>
</dbReference>
<evidence type="ECO:0000313" key="12">
    <source>
        <dbReference type="EMBL" id="CAH1989183.1"/>
    </source>
</evidence>
<dbReference type="Gene3D" id="3.30.559.10">
    <property type="entry name" value="Chloramphenicol acetyltransferase-like domain"/>
    <property type="match status" value="1"/>
</dbReference>
<evidence type="ECO:0000256" key="9">
    <source>
        <dbReference type="PIRSR" id="PIRSR600542-1"/>
    </source>
</evidence>
<comment type="catalytic activity">
    <reaction evidence="8">
        <text>4,8-dimethylnonanoyl-CoA + (R)-carnitine = O-4,8-dimethylnonanoyl-(R)-carnitine + CoA</text>
        <dbReference type="Rhea" id="RHEA:44860"/>
        <dbReference type="ChEBI" id="CHEBI:16347"/>
        <dbReference type="ChEBI" id="CHEBI:57287"/>
        <dbReference type="ChEBI" id="CHEBI:77061"/>
        <dbReference type="ChEBI" id="CHEBI:84654"/>
    </reaction>
</comment>
<dbReference type="PROSITE" id="PS00440">
    <property type="entry name" value="ACYLTRANSF_C_2"/>
    <property type="match status" value="1"/>
</dbReference>
<dbReference type="PANTHER" id="PTHR22589">
    <property type="entry name" value="CARNITINE O-ACYLTRANSFERASE"/>
    <property type="match status" value="1"/>
</dbReference>
<dbReference type="InterPro" id="IPR023213">
    <property type="entry name" value="CAT-like_dom_sf"/>
</dbReference>
<evidence type="ECO:0000256" key="5">
    <source>
        <dbReference type="ARBA" id="ARBA00022832"/>
    </source>
</evidence>
<dbReference type="GO" id="GO:0005739">
    <property type="term" value="C:mitochondrion"/>
    <property type="evidence" value="ECO:0007669"/>
    <property type="project" value="TreeGrafter"/>
</dbReference>
<dbReference type="InterPro" id="IPR042231">
    <property type="entry name" value="Cho/carn_acyl_trans_2"/>
</dbReference>
<dbReference type="AlphaFoldDB" id="A0A9P0PLW5"/>
<dbReference type="Pfam" id="PF00755">
    <property type="entry name" value="Carn_acyltransf"/>
    <property type="match status" value="1"/>
</dbReference>
<dbReference type="Gene3D" id="1.10.275.20">
    <property type="entry name" value="Choline/Carnitine o-acyltransferase"/>
    <property type="match status" value="1"/>
</dbReference>
<evidence type="ECO:0000313" key="13">
    <source>
        <dbReference type="Proteomes" id="UP001152888"/>
    </source>
</evidence>
<dbReference type="GO" id="GO:0004095">
    <property type="term" value="F:carnitine O-palmitoyltransferase activity"/>
    <property type="evidence" value="ECO:0007669"/>
    <property type="project" value="TreeGrafter"/>
</dbReference>
<keyword evidence="6" id="KW-0443">Lipid metabolism</keyword>
<keyword evidence="13" id="KW-1185">Reference proteome</keyword>
<dbReference type="Gene3D" id="1.20.1280.180">
    <property type="match status" value="1"/>
</dbReference>
<keyword evidence="7 10" id="KW-0012">Acyltransferase</keyword>
<name>A0A9P0PLW5_ACAOB</name>
<dbReference type="FunFam" id="1.20.1280.180:FF:000001">
    <property type="entry name" value="Carnitine O-palmitoyltransferase 2, mitochondrial"/>
    <property type="match status" value="1"/>
</dbReference>
<reference evidence="12" key="1">
    <citation type="submission" date="2022-03" db="EMBL/GenBank/DDBJ databases">
        <authorList>
            <person name="Sayadi A."/>
        </authorList>
    </citation>
    <scope>NUCLEOTIDE SEQUENCE</scope>
</reference>
<evidence type="ECO:0000256" key="10">
    <source>
        <dbReference type="RuleBase" id="RU003801"/>
    </source>
</evidence>
<evidence type="ECO:0000256" key="1">
    <source>
        <dbReference type="ARBA" id="ARBA00005005"/>
    </source>
</evidence>
<protein>
    <recommendedName>
        <fullName evidence="11">Choline/carnitine acyltransferase domain-containing protein</fullName>
    </recommendedName>
</protein>
<evidence type="ECO:0000256" key="7">
    <source>
        <dbReference type="ARBA" id="ARBA00023315"/>
    </source>
</evidence>
<keyword evidence="5" id="KW-0276">Fatty acid metabolism</keyword>
<dbReference type="OrthoDB" id="240216at2759"/>
<comment type="pathway">
    <text evidence="1">Lipid metabolism; fatty acid beta-oxidation.</text>
</comment>
<dbReference type="InterPro" id="IPR042572">
    <property type="entry name" value="Carn_acyl_trans_N"/>
</dbReference>
<dbReference type="InterPro" id="IPR000542">
    <property type="entry name" value="Carn_acyl_trans"/>
</dbReference>
<feature type="active site" description="Proton acceptor" evidence="9">
    <location>
        <position position="375"/>
    </location>
</feature>
<gene>
    <name evidence="12" type="ORF">ACAOBT_LOCUS18876</name>
</gene>
<evidence type="ECO:0000256" key="6">
    <source>
        <dbReference type="ARBA" id="ARBA00023098"/>
    </source>
</evidence>
<comment type="similarity">
    <text evidence="2 10">Belongs to the carnitine/choline acetyltransferase family.</text>
</comment>
<feature type="domain" description="Choline/carnitine acyltransferase" evidence="11">
    <location>
        <begin position="54"/>
        <end position="642"/>
    </location>
</feature>
<dbReference type="SUPFAM" id="SSF52777">
    <property type="entry name" value="CoA-dependent acyltransferases"/>
    <property type="match status" value="2"/>
</dbReference>
<dbReference type="Proteomes" id="UP001152888">
    <property type="component" value="Unassembled WGS sequence"/>
</dbReference>
<evidence type="ECO:0000256" key="8">
    <source>
        <dbReference type="ARBA" id="ARBA00048999"/>
    </source>
</evidence>
<dbReference type="Gene3D" id="3.30.559.70">
    <property type="entry name" value="Choline/Carnitine o-acyltransferase, domain 2"/>
    <property type="match status" value="1"/>
</dbReference>
<keyword evidence="3" id="KW-0813">Transport</keyword>
<dbReference type="InterPro" id="IPR039551">
    <property type="entry name" value="Cho/carn_acyl_trans"/>
</dbReference>
<dbReference type="PANTHER" id="PTHR22589:SF16">
    <property type="entry name" value="CARNITINE O-PALMITOYLTRANSFERASE 2, MITOCHONDRIAL"/>
    <property type="match status" value="1"/>
</dbReference>
<sequence>MLRQKVDLLTYHQPPQVIYKLIKNKIIPPEYADYQFIQHSRIPTMHFQKSLPHLPIPKMELTCERYLAAQRPLLIDEAYRKTESNVNQFKNTSGKTLQSMLKDYDKANKSSSYISEFWFDYYLRDRKPIPVNYNPVLVMHMDERPEYMDQLVRTSNLIISSLRFYNSLRTGILEPEVFHINPKKSDTERFRTICSSLPPSLSWYGAYLMKAYPLDMSQYPNLFHTTRIPETDKDRLFTNRNGRHITVQHKGHIYAVRVLSDNHDILPPEQILARLKLIMEDDIPECEYPIGILTTMERNKWATLRHELQQDKNEQTFKLIDSALFNVCLDSDKLDDDPYKMIRSFLHGDGCNRWFDKSISLLVSKDGHAAVNFEHAWGDGVAVLRYVQDIYKDSKEKPYVHPDTKPYDQEKDIVRLEINVTEKMKQCIKEAKAEYAKRCKSLDIDYLIFDRIGKNVCKKQAVSPDAVMQLGFQVGYYRMTGKFVPSYESCSTAAFKHGRTETVRPCTMATKAFTLAVTSQNKPSTSELKSMISECSRVHSQLTREAAMGQGFDRHLFALKKLAEKNNMQSNIFEDPGYVYLNHIILSTSTLNSPAIYAGGFGPVVKDGLGVGYIIKDDELGVLVTSYPPYQNGSDFIQALRETFEELVTLLQKD</sequence>
<evidence type="ECO:0000256" key="3">
    <source>
        <dbReference type="ARBA" id="ARBA00022448"/>
    </source>
</evidence>
<keyword evidence="4 10" id="KW-0808">Transferase</keyword>
<proteinExistence type="inferred from homology"/>
<accession>A0A9P0PLW5</accession>
<dbReference type="FunFam" id="1.10.275.20:FF:000001">
    <property type="entry name" value="carnitine O-palmitoyltransferase 2, mitochondrial"/>
    <property type="match status" value="1"/>
</dbReference>
<comment type="caution">
    <text evidence="12">The sequence shown here is derived from an EMBL/GenBank/DDBJ whole genome shotgun (WGS) entry which is preliminary data.</text>
</comment>